<evidence type="ECO:0000256" key="6">
    <source>
        <dbReference type="PIRSR" id="PIRSR000097-3"/>
    </source>
</evidence>
<sequence>MHSIAAAFKPNASGDERIDPKQAVYIPDLKLNDGSDIPMLGFGTGTGSVNTDKKEAVNHIVTAIKAGYYHLDCAESYKREEDLGQAIKKAGVPREKLFVTTKTTMAPGVSVEQAFSASLAKLQLDYVDLYLIHSPFFAKTPEELQQAWADMEAIRASGRAKSIGVSNYLQDHLETTLQTAKIPPAVNQIEYHPYLQHGDLVDFCRNKGIAIESYGALSAITKAPGGPVDPIYKALAKKYGVSDAEIALRWCLDQGIVTITTSGNEQRLRMFLSDLPAFKLTPKEVEDIAGAGKQKHYRGFWTDKFADDDRR</sequence>
<dbReference type="InterPro" id="IPR020471">
    <property type="entry name" value="AKR"/>
</dbReference>
<dbReference type="PANTHER" id="PTHR43827:SF3">
    <property type="entry name" value="NADP-DEPENDENT OXIDOREDUCTASE DOMAIN-CONTAINING PROTEIN"/>
    <property type="match status" value="1"/>
</dbReference>
<dbReference type="GO" id="GO:0016652">
    <property type="term" value="F:oxidoreductase activity, acting on NAD(P)H as acceptor"/>
    <property type="evidence" value="ECO:0007669"/>
    <property type="project" value="InterPro"/>
</dbReference>
<feature type="site" description="Lowers pKa of active site Tyr" evidence="6">
    <location>
        <position position="102"/>
    </location>
</feature>
<dbReference type="InterPro" id="IPR023210">
    <property type="entry name" value="NADP_OxRdtase_dom"/>
</dbReference>
<gene>
    <name evidence="8" type="ORF">CONLIGDRAFT_431406</name>
</gene>
<dbReference type="InterPro" id="IPR036812">
    <property type="entry name" value="NAD(P)_OxRdtase_dom_sf"/>
</dbReference>
<feature type="binding site" evidence="5">
    <location>
        <position position="133"/>
    </location>
    <ligand>
        <name>substrate</name>
    </ligand>
</feature>
<dbReference type="CDD" id="cd19120">
    <property type="entry name" value="AKR_AKR3C2-3"/>
    <property type="match status" value="1"/>
</dbReference>
<feature type="domain" description="NADP-dependent oxidoreductase" evidence="7">
    <location>
        <begin position="40"/>
        <end position="290"/>
    </location>
</feature>
<dbReference type="Gene3D" id="3.20.20.100">
    <property type="entry name" value="NADP-dependent oxidoreductase domain"/>
    <property type="match status" value="1"/>
</dbReference>
<evidence type="ECO:0000256" key="5">
    <source>
        <dbReference type="PIRSR" id="PIRSR000097-2"/>
    </source>
</evidence>
<dbReference type="SUPFAM" id="SSF51430">
    <property type="entry name" value="NAD(P)-linked oxidoreductase"/>
    <property type="match status" value="1"/>
</dbReference>
<accession>A0A1J7IJB8</accession>
<dbReference type="InParanoid" id="A0A1J7IJB8"/>
<comment type="similarity">
    <text evidence="1">Belongs to the aldo/keto reductase family.</text>
</comment>
<dbReference type="PANTHER" id="PTHR43827">
    <property type="entry name" value="2,5-DIKETO-D-GLUCONIC ACID REDUCTASE"/>
    <property type="match status" value="1"/>
</dbReference>
<dbReference type="InterPro" id="IPR018170">
    <property type="entry name" value="Aldo/ket_reductase_CS"/>
</dbReference>
<dbReference type="STRING" id="1408157.A0A1J7IJB8"/>
<dbReference type="GO" id="GO:0016616">
    <property type="term" value="F:oxidoreductase activity, acting on the CH-OH group of donors, NAD or NADP as acceptor"/>
    <property type="evidence" value="ECO:0007669"/>
    <property type="project" value="UniProtKB-ARBA"/>
</dbReference>
<reference evidence="8 9" key="1">
    <citation type="submission" date="2016-10" db="EMBL/GenBank/DDBJ databases">
        <title>Draft genome sequence of Coniochaeta ligniaria NRRL30616, a lignocellulolytic fungus for bioabatement of inhibitors in plant biomass hydrolysates.</title>
        <authorList>
            <consortium name="DOE Joint Genome Institute"/>
            <person name="Jimenez D.J."/>
            <person name="Hector R.E."/>
            <person name="Riley R."/>
            <person name="Sun H."/>
            <person name="Grigoriev I.V."/>
            <person name="Van Elsas J.D."/>
            <person name="Nichols N.N."/>
        </authorList>
    </citation>
    <scope>NUCLEOTIDE SEQUENCE [LARGE SCALE GENOMIC DNA]</scope>
    <source>
        <strain evidence="8 9">NRRL 30616</strain>
    </source>
</reference>
<dbReference type="FunFam" id="3.20.20.100:FF:000002">
    <property type="entry name" value="2,5-diketo-D-gluconic acid reductase A"/>
    <property type="match status" value="1"/>
</dbReference>
<evidence type="ECO:0000256" key="3">
    <source>
        <dbReference type="ARBA" id="ARBA00023002"/>
    </source>
</evidence>
<keyword evidence="3" id="KW-0560">Oxidoreductase</keyword>
<evidence type="ECO:0000256" key="2">
    <source>
        <dbReference type="ARBA" id="ARBA00022857"/>
    </source>
</evidence>
<dbReference type="InterPro" id="IPR044494">
    <property type="entry name" value="AKR3C2/3"/>
</dbReference>
<feature type="active site" description="Proton donor" evidence="4">
    <location>
        <position position="77"/>
    </location>
</feature>
<dbReference type="Pfam" id="PF00248">
    <property type="entry name" value="Aldo_ket_red"/>
    <property type="match status" value="1"/>
</dbReference>
<proteinExistence type="inferred from homology"/>
<keyword evidence="2" id="KW-0521">NADP</keyword>
<dbReference type="PRINTS" id="PR00069">
    <property type="entry name" value="ALDKETRDTASE"/>
</dbReference>
<organism evidence="8 9">
    <name type="scientific">Coniochaeta ligniaria NRRL 30616</name>
    <dbReference type="NCBI Taxonomy" id="1408157"/>
    <lineage>
        <taxon>Eukaryota</taxon>
        <taxon>Fungi</taxon>
        <taxon>Dikarya</taxon>
        <taxon>Ascomycota</taxon>
        <taxon>Pezizomycotina</taxon>
        <taxon>Sordariomycetes</taxon>
        <taxon>Sordariomycetidae</taxon>
        <taxon>Coniochaetales</taxon>
        <taxon>Coniochaetaceae</taxon>
        <taxon>Coniochaeta</taxon>
    </lineage>
</organism>
<evidence type="ECO:0000313" key="9">
    <source>
        <dbReference type="Proteomes" id="UP000182658"/>
    </source>
</evidence>
<evidence type="ECO:0000313" key="8">
    <source>
        <dbReference type="EMBL" id="OIW27461.1"/>
    </source>
</evidence>
<dbReference type="OrthoDB" id="416253at2759"/>
<evidence type="ECO:0000256" key="1">
    <source>
        <dbReference type="ARBA" id="ARBA00007905"/>
    </source>
</evidence>
<dbReference type="Proteomes" id="UP000182658">
    <property type="component" value="Unassembled WGS sequence"/>
</dbReference>
<protein>
    <submittedName>
        <fullName evidence="8">Aldo/keto reductase</fullName>
    </submittedName>
</protein>
<dbReference type="EMBL" id="KV875099">
    <property type="protein sequence ID" value="OIW27461.1"/>
    <property type="molecule type" value="Genomic_DNA"/>
</dbReference>
<evidence type="ECO:0000256" key="4">
    <source>
        <dbReference type="PIRSR" id="PIRSR000097-1"/>
    </source>
</evidence>
<keyword evidence="9" id="KW-1185">Reference proteome</keyword>
<dbReference type="PROSITE" id="PS00062">
    <property type="entry name" value="ALDOKETO_REDUCTASE_2"/>
    <property type="match status" value="1"/>
</dbReference>
<name>A0A1J7IJB8_9PEZI</name>
<dbReference type="PIRSF" id="PIRSF000097">
    <property type="entry name" value="AKR"/>
    <property type="match status" value="1"/>
</dbReference>
<evidence type="ECO:0000259" key="7">
    <source>
        <dbReference type="Pfam" id="PF00248"/>
    </source>
</evidence>
<dbReference type="AlphaFoldDB" id="A0A1J7IJB8"/>